<gene>
    <name evidence="2" type="ORF">OHM77_06555</name>
</gene>
<proteinExistence type="predicted"/>
<dbReference type="Pfam" id="PF00578">
    <property type="entry name" value="AhpC-TSA"/>
    <property type="match status" value="1"/>
</dbReference>
<dbReference type="SUPFAM" id="SSF52833">
    <property type="entry name" value="Thioredoxin-like"/>
    <property type="match status" value="1"/>
</dbReference>
<protein>
    <submittedName>
        <fullName evidence="2">Thioredoxin family protein</fullName>
    </submittedName>
</protein>
<sequence length="187" mass="20798">MASTPTPTCDFGRKAPDFDLPGVDGRRHTLASAHGQLGTRGLLVMFICNHCPYVKAVIDRIVRDTRELAALGVGSIAIMSNDPAEYPEDSWDNMVRVAKRMDFPFPYVLDETQEVARAYGAVCTPDFFGFNAALELQYRGRLDASRKESVPAARRDLFEAMKEIARTGQGPREQVPSIGCSIKWRED</sequence>
<dbReference type="GO" id="GO:0016209">
    <property type="term" value="F:antioxidant activity"/>
    <property type="evidence" value="ECO:0007669"/>
    <property type="project" value="InterPro"/>
</dbReference>
<evidence type="ECO:0000313" key="2">
    <source>
        <dbReference type="EMBL" id="WIM06921.1"/>
    </source>
</evidence>
<dbReference type="InterPro" id="IPR000866">
    <property type="entry name" value="AhpC/TSA"/>
</dbReference>
<dbReference type="KEGG" id="npv:OHM77_06555"/>
<dbReference type="Proteomes" id="UP001234916">
    <property type="component" value="Chromosome"/>
</dbReference>
<reference evidence="2" key="1">
    <citation type="journal article" date="2023" name="Nat. Microbiol.">
        <title>Enrichment and characterization of a nitric oxide-reducing microbial community in a continuous bioreactor.</title>
        <authorList>
            <person name="Garrido-Amador P."/>
            <person name="Stortenbeker N."/>
            <person name="Wessels H.J.C.T."/>
            <person name="Speth D.R."/>
            <person name="Garcia-Heredia I."/>
            <person name="Kartal B."/>
        </authorList>
    </citation>
    <scope>NUCLEOTIDE SEQUENCE</scope>
    <source>
        <strain evidence="2">MAG1</strain>
    </source>
</reference>
<dbReference type="GO" id="GO:0016491">
    <property type="term" value="F:oxidoreductase activity"/>
    <property type="evidence" value="ECO:0007669"/>
    <property type="project" value="InterPro"/>
</dbReference>
<dbReference type="InterPro" id="IPR013766">
    <property type="entry name" value="Thioredoxin_domain"/>
</dbReference>
<dbReference type="Gene3D" id="3.40.30.10">
    <property type="entry name" value="Glutaredoxin"/>
    <property type="match status" value="1"/>
</dbReference>
<feature type="domain" description="Thioredoxin" evidence="1">
    <location>
        <begin position="9"/>
        <end position="147"/>
    </location>
</feature>
<dbReference type="PANTHER" id="PTHR43640:SF1">
    <property type="entry name" value="THIOREDOXIN-DEPENDENT PEROXIREDOXIN"/>
    <property type="match status" value="1"/>
</dbReference>
<dbReference type="PANTHER" id="PTHR43640">
    <property type="entry name" value="OS07G0260300 PROTEIN"/>
    <property type="match status" value="1"/>
</dbReference>
<organism evidence="2">
    <name type="scientific">Candidatus Nitricoxidivorans perseverans</name>
    <dbReference type="NCBI Taxonomy" id="2975601"/>
    <lineage>
        <taxon>Bacteria</taxon>
        <taxon>Pseudomonadati</taxon>
        <taxon>Pseudomonadota</taxon>
        <taxon>Betaproteobacteria</taxon>
        <taxon>Nitrosomonadales</taxon>
        <taxon>Sterolibacteriaceae</taxon>
        <taxon>Candidatus Nitricoxidivorans</taxon>
    </lineage>
</organism>
<evidence type="ECO:0000259" key="1">
    <source>
        <dbReference type="PROSITE" id="PS51352"/>
    </source>
</evidence>
<name>A0AA49FN07_9PROT</name>
<dbReference type="AlphaFoldDB" id="A0AA49FN07"/>
<dbReference type="InterPro" id="IPR036249">
    <property type="entry name" value="Thioredoxin-like_sf"/>
</dbReference>
<dbReference type="EMBL" id="CP107246">
    <property type="protein sequence ID" value="WIM06921.1"/>
    <property type="molecule type" value="Genomic_DNA"/>
</dbReference>
<accession>A0AA49FN07</accession>
<dbReference type="InterPro" id="IPR047262">
    <property type="entry name" value="PRX-like1"/>
</dbReference>
<dbReference type="PROSITE" id="PS51352">
    <property type="entry name" value="THIOREDOXIN_2"/>
    <property type="match status" value="1"/>
</dbReference>
<dbReference type="CDD" id="cd02969">
    <property type="entry name" value="PRX_like1"/>
    <property type="match status" value="1"/>
</dbReference>